<evidence type="ECO:0000313" key="3">
    <source>
        <dbReference type="EMBL" id="ETO07505.1"/>
    </source>
</evidence>
<evidence type="ECO:0000256" key="2">
    <source>
        <dbReference type="SAM" id="Phobius"/>
    </source>
</evidence>
<sequence length="503" mass="56798">MVATEVSCKWEGKIKNKETSAPNQINNKYLKPNKIKKKKNQRKVKEIKKISKPVNCEDTNEARYAVFRSKKKTVRYFSVLGPLFQMQMGLLCVDTKTKLEAIPEKEGYEGTETQEVDTNRKTDTNQKEPFLLDQGHVLCFALTLFIQQMYAALSTFLRTWSKSKLPIQNFFFKISNANPTIFLFIFSLKICTVTVEAKERGEKVRKIEGGKKMRLQIIKWIQFWLLLLFLFLDEAQGQVQTTSPGTKKSKTDFFSNSTVVIGVIAGGVVVILIVFCVLMAIIMRRIRSRSVILTALHDQSNYGRSSLPLNTNSGMIQAENFNKPMDFNTIVPVALARPSSNNELAKRDTHTTSEKKAFEKVEENSLSKKKNDLHALTNDLPTNGHVNGNDNGSNNGNGTVNDNAAGNSNDNDNDDNDYMLQTVEIGLKLTDEHRRSLSRKKYKHEAHSSLFGDEDLDYFAEDDDHDKRNTVANNPKAVVSEEESTSRKHSVSGSEHSQSGHND</sequence>
<dbReference type="AlphaFoldDB" id="X6M3A8"/>
<feature type="compositionally biased region" description="Basic and acidic residues" evidence="1">
    <location>
        <begin position="344"/>
        <end position="373"/>
    </location>
</feature>
<feature type="region of interest" description="Disordered" evidence="1">
    <location>
        <begin position="341"/>
        <end position="417"/>
    </location>
</feature>
<feature type="transmembrane region" description="Helical" evidence="2">
    <location>
        <begin position="259"/>
        <end position="282"/>
    </location>
</feature>
<feature type="transmembrane region" description="Helical" evidence="2">
    <location>
        <begin position="177"/>
        <end position="197"/>
    </location>
</feature>
<keyword evidence="4" id="KW-1185">Reference proteome</keyword>
<comment type="caution">
    <text evidence="3">The sequence shown here is derived from an EMBL/GenBank/DDBJ whole genome shotgun (WGS) entry which is preliminary data.</text>
</comment>
<feature type="transmembrane region" description="Helical" evidence="2">
    <location>
        <begin position="137"/>
        <end position="157"/>
    </location>
</feature>
<name>X6M3A8_RETFI</name>
<keyword evidence="2" id="KW-0472">Membrane</keyword>
<keyword evidence="2" id="KW-0812">Transmembrane</keyword>
<gene>
    <name evidence="3" type="ORF">RFI_29887</name>
</gene>
<dbReference type="Proteomes" id="UP000023152">
    <property type="component" value="Unassembled WGS sequence"/>
</dbReference>
<organism evidence="3 4">
    <name type="scientific">Reticulomyxa filosa</name>
    <dbReference type="NCBI Taxonomy" id="46433"/>
    <lineage>
        <taxon>Eukaryota</taxon>
        <taxon>Sar</taxon>
        <taxon>Rhizaria</taxon>
        <taxon>Retaria</taxon>
        <taxon>Foraminifera</taxon>
        <taxon>Monothalamids</taxon>
        <taxon>Reticulomyxidae</taxon>
        <taxon>Reticulomyxa</taxon>
    </lineage>
</organism>
<evidence type="ECO:0000256" key="1">
    <source>
        <dbReference type="SAM" id="MobiDB-lite"/>
    </source>
</evidence>
<keyword evidence="2" id="KW-1133">Transmembrane helix</keyword>
<feature type="transmembrane region" description="Helical" evidence="2">
    <location>
        <begin position="217"/>
        <end position="239"/>
    </location>
</feature>
<accession>X6M3A8</accession>
<reference evidence="3 4" key="1">
    <citation type="journal article" date="2013" name="Curr. Biol.">
        <title>The Genome of the Foraminiferan Reticulomyxa filosa.</title>
        <authorList>
            <person name="Glockner G."/>
            <person name="Hulsmann N."/>
            <person name="Schleicher M."/>
            <person name="Noegel A.A."/>
            <person name="Eichinger L."/>
            <person name="Gallinger C."/>
            <person name="Pawlowski J."/>
            <person name="Sierra R."/>
            <person name="Euteneuer U."/>
            <person name="Pillet L."/>
            <person name="Moustafa A."/>
            <person name="Platzer M."/>
            <person name="Groth M."/>
            <person name="Szafranski K."/>
            <person name="Schliwa M."/>
        </authorList>
    </citation>
    <scope>NUCLEOTIDE SEQUENCE [LARGE SCALE GENOMIC DNA]</scope>
</reference>
<feature type="region of interest" description="Disordered" evidence="1">
    <location>
        <begin position="465"/>
        <end position="503"/>
    </location>
</feature>
<proteinExistence type="predicted"/>
<protein>
    <submittedName>
        <fullName evidence="3">Rb-like protein</fullName>
    </submittedName>
</protein>
<dbReference type="EMBL" id="ASPP01026100">
    <property type="protein sequence ID" value="ETO07505.1"/>
    <property type="molecule type" value="Genomic_DNA"/>
</dbReference>
<evidence type="ECO:0000313" key="4">
    <source>
        <dbReference type="Proteomes" id="UP000023152"/>
    </source>
</evidence>
<feature type="compositionally biased region" description="Low complexity" evidence="1">
    <location>
        <begin position="383"/>
        <end position="410"/>
    </location>
</feature>
<feature type="compositionally biased region" description="Polar residues" evidence="1">
    <location>
        <begin position="491"/>
        <end position="503"/>
    </location>
</feature>